<feature type="domain" description="GmrSD restriction endonucleases N-terminal" evidence="1">
    <location>
        <begin position="9"/>
        <end position="91"/>
    </location>
</feature>
<proteinExistence type="predicted"/>
<evidence type="ECO:0000259" key="1">
    <source>
        <dbReference type="Pfam" id="PF03235"/>
    </source>
</evidence>
<evidence type="ECO:0000313" key="2">
    <source>
        <dbReference type="EMBL" id="MZP43666.1"/>
    </source>
</evidence>
<reference evidence="2 3" key="1">
    <citation type="submission" date="2020-01" db="EMBL/GenBank/DDBJ databases">
        <title>Whole genome sequence of Heliobacterium gestii DSM 11169.</title>
        <authorList>
            <person name="Kyndt J.A."/>
            <person name="Meyer T.E."/>
        </authorList>
    </citation>
    <scope>NUCLEOTIDE SEQUENCE [LARGE SCALE GENOMIC DNA]</scope>
    <source>
        <strain evidence="2 3">DSM 11169</strain>
    </source>
</reference>
<dbReference type="RefSeq" id="WP_161262237.1">
    <property type="nucleotide sequence ID" value="NZ_JAFBDC010000009.1"/>
</dbReference>
<dbReference type="OrthoDB" id="9798761at2"/>
<dbReference type="PANTHER" id="PTHR35149:SF2">
    <property type="entry name" value="DUF262 DOMAIN-CONTAINING PROTEIN"/>
    <property type="match status" value="1"/>
</dbReference>
<dbReference type="EMBL" id="WXEX01000009">
    <property type="protein sequence ID" value="MZP43666.1"/>
    <property type="molecule type" value="Genomic_DNA"/>
</dbReference>
<dbReference type="AlphaFoldDB" id="A0A845LLE6"/>
<sequence length="126" mass="14686">MKANETVLTNILEGTKQYIVPLFQRPYTWQKKHWETLWQDIMDLYEDDTRRTHFIGAMVTFPTVSVPEGVAKYLLIDGQQRLTTLAIRSSYIDWDHSKYFPAPLKTSTKMERVDAFPATDGPPGYR</sequence>
<dbReference type="PANTHER" id="PTHR35149">
    <property type="entry name" value="SLL5132 PROTEIN"/>
    <property type="match status" value="1"/>
</dbReference>
<organism evidence="2 3">
    <name type="scientific">Heliomicrobium gestii</name>
    <name type="common">Heliobacterium gestii</name>
    <dbReference type="NCBI Taxonomy" id="2699"/>
    <lineage>
        <taxon>Bacteria</taxon>
        <taxon>Bacillati</taxon>
        <taxon>Bacillota</taxon>
        <taxon>Clostridia</taxon>
        <taxon>Eubacteriales</taxon>
        <taxon>Heliobacteriaceae</taxon>
        <taxon>Heliomicrobium</taxon>
    </lineage>
</organism>
<protein>
    <submittedName>
        <fullName evidence="2">DUF262 domain-containing protein</fullName>
    </submittedName>
</protein>
<keyword evidence="3" id="KW-1185">Reference proteome</keyword>
<accession>A0A845LLE6</accession>
<name>A0A845LLE6_HELGE</name>
<gene>
    <name evidence="2" type="ORF">GTO89_11500</name>
</gene>
<dbReference type="Proteomes" id="UP000471031">
    <property type="component" value="Unassembled WGS sequence"/>
</dbReference>
<dbReference type="Pfam" id="PF03235">
    <property type="entry name" value="GmrSD_N"/>
    <property type="match status" value="1"/>
</dbReference>
<dbReference type="InterPro" id="IPR004919">
    <property type="entry name" value="GmrSD_N"/>
</dbReference>
<comment type="caution">
    <text evidence="2">The sequence shown here is derived from an EMBL/GenBank/DDBJ whole genome shotgun (WGS) entry which is preliminary data.</text>
</comment>
<evidence type="ECO:0000313" key="3">
    <source>
        <dbReference type="Proteomes" id="UP000471031"/>
    </source>
</evidence>